<keyword evidence="1" id="KW-0378">Hydrolase</keyword>
<sequence length="105" mass="12332">MVKNENAQNIRYDLIVIFLGTTPDHQKRLRQQNGEIAAGAERTKAKRPRCFFHGFIDGVLDKYDNKFIGRYWIEIFLEVFHQSHKVKKVFLYIKSDAAFEEQAAL</sequence>
<gene>
    <name evidence="1" type="ORF">F8M41_015953</name>
</gene>
<dbReference type="AlphaFoldDB" id="A0A8H4APW7"/>
<protein>
    <submittedName>
        <fullName evidence="1">Structure-specific endonuclease catalytic subunit</fullName>
    </submittedName>
</protein>
<evidence type="ECO:0000313" key="2">
    <source>
        <dbReference type="Proteomes" id="UP000439903"/>
    </source>
</evidence>
<name>A0A8H4APW7_GIGMA</name>
<reference evidence="1 2" key="1">
    <citation type="journal article" date="2019" name="Environ. Microbiol.">
        <title>At the nexus of three kingdoms: the genome of the mycorrhizal fungus Gigaspora margarita provides insights into plant, endobacterial and fungal interactions.</title>
        <authorList>
            <person name="Venice F."/>
            <person name="Ghignone S."/>
            <person name="Salvioli di Fossalunga A."/>
            <person name="Amselem J."/>
            <person name="Novero M."/>
            <person name="Xianan X."/>
            <person name="Sedzielewska Toro K."/>
            <person name="Morin E."/>
            <person name="Lipzen A."/>
            <person name="Grigoriev I.V."/>
            <person name="Henrissat B."/>
            <person name="Martin F.M."/>
            <person name="Bonfante P."/>
        </authorList>
    </citation>
    <scope>NUCLEOTIDE SEQUENCE [LARGE SCALE GENOMIC DNA]</scope>
    <source>
        <strain evidence="1 2">BEG34</strain>
    </source>
</reference>
<accession>A0A8H4APW7</accession>
<evidence type="ECO:0000313" key="1">
    <source>
        <dbReference type="EMBL" id="KAF0521016.1"/>
    </source>
</evidence>
<dbReference type="EMBL" id="WTPW01000340">
    <property type="protein sequence ID" value="KAF0521016.1"/>
    <property type="molecule type" value="Genomic_DNA"/>
</dbReference>
<keyword evidence="1" id="KW-0540">Nuclease</keyword>
<comment type="caution">
    <text evidence="1">The sequence shown here is derived from an EMBL/GenBank/DDBJ whole genome shotgun (WGS) entry which is preliminary data.</text>
</comment>
<dbReference type="Proteomes" id="UP000439903">
    <property type="component" value="Unassembled WGS sequence"/>
</dbReference>
<organism evidence="1 2">
    <name type="scientific">Gigaspora margarita</name>
    <dbReference type="NCBI Taxonomy" id="4874"/>
    <lineage>
        <taxon>Eukaryota</taxon>
        <taxon>Fungi</taxon>
        <taxon>Fungi incertae sedis</taxon>
        <taxon>Mucoromycota</taxon>
        <taxon>Glomeromycotina</taxon>
        <taxon>Glomeromycetes</taxon>
        <taxon>Diversisporales</taxon>
        <taxon>Gigasporaceae</taxon>
        <taxon>Gigaspora</taxon>
    </lineage>
</organism>
<keyword evidence="2" id="KW-1185">Reference proteome</keyword>
<proteinExistence type="predicted"/>
<keyword evidence="1" id="KW-0255">Endonuclease</keyword>
<dbReference type="GO" id="GO:0004519">
    <property type="term" value="F:endonuclease activity"/>
    <property type="evidence" value="ECO:0007669"/>
    <property type="project" value="UniProtKB-KW"/>
</dbReference>